<feature type="compositionally biased region" description="Basic and acidic residues" evidence="2">
    <location>
        <begin position="624"/>
        <end position="637"/>
    </location>
</feature>
<sequence>MGIQALQKFIEANCPGACVPVDLLKIARNAAVRRPGGRGNPRLPAAGNRLCLVVDGECCLDRLYGGYFSDWVCGGQWNRMVQFLSVLIQTIQNNNIELAVFFNGSLEPQRLEEWHRQQQAERRKVGQVLKHVATKATPPPKVWWIAPVCLRTCLRMALRHLNVTVMCSMDDHRQEVIAFCRENGFHGLMAEDAEYAIFDPPRYFSSAQLKLTYKGSLETREFILDEVARSLNLHPNRFCVLAALLGNYLLSEEDLVPFHRSLCPDAKGKAIPPETLIPAVVEFVRGLPSTEDLDALGARVFPGAPRDKVQRLKNCVHYYLNGTRDGFLRYRPSSQGRRHESGCYPATSGSSSGLPPISEQPAVNGKADASSPVLDLSPGEDGLQRSDPAKFASETAERELSSLTAYRQATGGGYPTASHNGSVVNGAYKPGEPLDLRVNHAEDDSVAAGANGVSQPNGPAHVNGGPLGPSSSSSNSSSPGRQSPKSWQGRKGQKGGAGAASAGGEPAGASGSGGAEARIAGGSFIMPETPKLPKVPPEVMRTASERHQKGLMSPWIYQLLSQGAIKIPVAIEDEAPRDIPWGVTLFRPIRQMVYAVLFNMHHHAFVARQKREAAAASASGDAAKTNKEGANKEDESKGPAPVVVVEWLGRSGGGTGKGANRRPYELVEGVQLGWPVPTVQRLWLGPSLDDKKCRLRAFLSCLRSDVPLMLNTAYVPQHLLIPCAVLRFLMSQGGPGGAPVLRRQELDAFLAQAVSPQLMDAQSTQGMQLPLVAVRGAQLASLFLQGVEHALFANDACGAPVPWLMCCPWLYFDGKLFHQKLLRAAQAKSLVEVCGGQIDQVAKVERMRAAILEGLQVEFARAPLPAMGGMPRFMPGYPPHGGPRVGGPMGMGPPPRGPAAGRGMPPQGAPRRGALLARGGQLEIAGVVVGSWGANYGQGPRGAPAGAHRGGARGPPLPPQVTSVGGRYGMGRGMMPRRPMAFNRRPGAPFNQLNRRANKKKASKTATTKEEPTPKLVGKGRGCTIETGDNCTIEVSQLAAKDLEPSATGSDENDCPAVAAMPTLRIAGATVTESDTDGPLSSNGDAAAAAASEQFASV</sequence>
<feature type="region of interest" description="Disordered" evidence="2">
    <location>
        <begin position="940"/>
        <end position="963"/>
    </location>
</feature>
<dbReference type="InterPro" id="IPR026784">
    <property type="entry name" value="Coact_PPARg"/>
</dbReference>
<name>L7M983_RHIPC</name>
<dbReference type="GO" id="GO:0005634">
    <property type="term" value="C:nucleus"/>
    <property type="evidence" value="ECO:0007669"/>
    <property type="project" value="TreeGrafter"/>
</dbReference>
<feature type="compositionally biased region" description="Low complexity" evidence="2">
    <location>
        <begin position="468"/>
        <end position="490"/>
    </location>
</feature>
<dbReference type="CDD" id="cd18672">
    <property type="entry name" value="PIN_FAM120B-like"/>
    <property type="match status" value="1"/>
</dbReference>
<dbReference type="AlphaFoldDB" id="L7M983"/>
<accession>L7M983</accession>
<feature type="region of interest" description="Disordered" evidence="2">
    <location>
        <begin position="888"/>
        <end position="913"/>
    </location>
</feature>
<feature type="region of interest" description="Disordered" evidence="2">
    <location>
        <begin position="411"/>
        <end position="435"/>
    </location>
</feature>
<comment type="similarity">
    <text evidence="1">Belongs to the constitutive coactivator of PPAR-gamma family.</text>
</comment>
<feature type="compositionally biased region" description="Low complexity" evidence="2">
    <location>
        <begin position="499"/>
        <end position="516"/>
    </location>
</feature>
<dbReference type="PANTHER" id="PTHR15976">
    <property type="entry name" value="CONSTITUTIVE COACTIVATOR OF PEROXISOME PROLIFERATOR-ACTIVATED RECEPTOR GAMMA"/>
    <property type="match status" value="1"/>
</dbReference>
<evidence type="ECO:0000313" key="3">
    <source>
        <dbReference type="EMBL" id="JAA59708.1"/>
    </source>
</evidence>
<feature type="region of interest" description="Disordered" evidence="2">
    <location>
        <begin position="986"/>
        <end position="1021"/>
    </location>
</feature>
<feature type="compositionally biased region" description="Low complexity" evidence="2">
    <location>
        <begin position="898"/>
        <end position="913"/>
    </location>
</feature>
<feature type="region of interest" description="Disordered" evidence="2">
    <location>
        <begin position="1069"/>
        <end position="1098"/>
    </location>
</feature>
<protein>
    <submittedName>
        <fullName evidence="3">Putative glycine rich protein</fullName>
    </submittedName>
</protein>
<feature type="region of interest" description="Disordered" evidence="2">
    <location>
        <begin position="330"/>
        <end position="398"/>
    </location>
</feature>
<reference evidence="3" key="2">
    <citation type="journal article" date="2015" name="J. Proteomics">
        <title>Sexual differences in the sialomes of the zebra tick, Rhipicephalus pulchellus.</title>
        <authorList>
            <person name="Tan A.W."/>
            <person name="Francischetti I.M."/>
            <person name="Slovak M."/>
            <person name="Kini R.M."/>
            <person name="Ribeiro J.M."/>
        </authorList>
    </citation>
    <scope>NUCLEOTIDE SEQUENCE</scope>
    <source>
        <tissue evidence="3">Salivary gland</tissue>
    </source>
</reference>
<dbReference type="EMBL" id="GACK01005326">
    <property type="protein sequence ID" value="JAA59708.1"/>
    <property type="molecule type" value="mRNA"/>
</dbReference>
<dbReference type="InterPro" id="IPR029060">
    <property type="entry name" value="PIN-like_dom_sf"/>
</dbReference>
<evidence type="ECO:0000256" key="1">
    <source>
        <dbReference type="ARBA" id="ARBA00009495"/>
    </source>
</evidence>
<dbReference type="PANTHER" id="PTHR15976:SF16">
    <property type="entry name" value="ASTEROID DOMAIN-CONTAINING PROTEIN"/>
    <property type="match status" value="1"/>
</dbReference>
<dbReference type="SUPFAM" id="SSF88723">
    <property type="entry name" value="PIN domain-like"/>
    <property type="match status" value="1"/>
</dbReference>
<proteinExistence type="evidence at transcript level"/>
<dbReference type="FunFam" id="3.40.50.1010:FF:000009">
    <property type="entry name" value="Constitutive coactivator of PPAR-gamma-like protein 1"/>
    <property type="match status" value="1"/>
</dbReference>
<organism evidence="3">
    <name type="scientific">Rhipicephalus pulchellus</name>
    <name type="common">Yellow backed tick</name>
    <name type="synonym">Dermacentor pulchellus</name>
    <dbReference type="NCBI Taxonomy" id="72859"/>
    <lineage>
        <taxon>Eukaryota</taxon>
        <taxon>Metazoa</taxon>
        <taxon>Ecdysozoa</taxon>
        <taxon>Arthropoda</taxon>
        <taxon>Chelicerata</taxon>
        <taxon>Arachnida</taxon>
        <taxon>Acari</taxon>
        <taxon>Parasitiformes</taxon>
        <taxon>Ixodida</taxon>
        <taxon>Ixodoidea</taxon>
        <taxon>Ixodidae</taxon>
        <taxon>Rhipicephalinae</taxon>
        <taxon>Rhipicephalus</taxon>
        <taxon>Rhipicephalus</taxon>
    </lineage>
</organism>
<feature type="region of interest" description="Disordered" evidence="2">
    <location>
        <begin position="447"/>
        <end position="516"/>
    </location>
</feature>
<evidence type="ECO:0000256" key="2">
    <source>
        <dbReference type="SAM" id="MobiDB-lite"/>
    </source>
</evidence>
<dbReference type="Gene3D" id="3.40.50.1010">
    <property type="entry name" value="5'-nuclease"/>
    <property type="match status" value="1"/>
</dbReference>
<reference evidence="3" key="1">
    <citation type="submission" date="2012-11" db="EMBL/GenBank/DDBJ databases">
        <authorList>
            <person name="Lucero-Rivera Y.E."/>
            <person name="Tovar-Ramirez D."/>
        </authorList>
    </citation>
    <scope>NUCLEOTIDE SEQUENCE</scope>
    <source>
        <tissue evidence="3">Salivary gland</tissue>
    </source>
</reference>
<feature type="region of interest" description="Disordered" evidence="2">
    <location>
        <begin position="616"/>
        <end position="638"/>
    </location>
</feature>